<accession>A0A3D8GVE2</accession>
<gene>
    <name evidence="1" type="ORF">DRW41_02430</name>
</gene>
<dbReference type="EMBL" id="QNQT01000001">
    <property type="protein sequence ID" value="RDU38440.1"/>
    <property type="molecule type" value="Genomic_DNA"/>
</dbReference>
<organism evidence="1 2">
    <name type="scientific">Neobacillus piezotolerans</name>
    <dbReference type="NCBI Taxonomy" id="2259171"/>
    <lineage>
        <taxon>Bacteria</taxon>
        <taxon>Bacillati</taxon>
        <taxon>Bacillota</taxon>
        <taxon>Bacilli</taxon>
        <taxon>Bacillales</taxon>
        <taxon>Bacillaceae</taxon>
        <taxon>Neobacillus</taxon>
    </lineage>
</organism>
<dbReference type="OrthoDB" id="2404998at2"/>
<evidence type="ECO:0000313" key="1">
    <source>
        <dbReference type="EMBL" id="RDU38440.1"/>
    </source>
</evidence>
<dbReference type="AlphaFoldDB" id="A0A3D8GVE2"/>
<proteinExistence type="predicted"/>
<keyword evidence="1" id="KW-0413">Isomerase</keyword>
<protein>
    <submittedName>
        <fullName evidence="1">Peptidyl-prolyl cis-trans isomerase</fullName>
    </submittedName>
</protein>
<reference evidence="1 2" key="1">
    <citation type="submission" date="2018-07" db="EMBL/GenBank/DDBJ databases">
        <title>Bacillus sp. YLB-04 draft genome sequence.</title>
        <authorList>
            <person name="Yu L."/>
            <person name="Tang X."/>
        </authorList>
    </citation>
    <scope>NUCLEOTIDE SEQUENCE [LARGE SCALE GENOMIC DNA]</scope>
    <source>
        <strain evidence="1 2">YLB-04</strain>
    </source>
</reference>
<evidence type="ECO:0000313" key="2">
    <source>
        <dbReference type="Proteomes" id="UP000257144"/>
    </source>
</evidence>
<dbReference type="GO" id="GO:0016853">
    <property type="term" value="F:isomerase activity"/>
    <property type="evidence" value="ECO:0007669"/>
    <property type="project" value="UniProtKB-KW"/>
</dbReference>
<dbReference type="RefSeq" id="WP_115450361.1">
    <property type="nucleotide sequence ID" value="NZ_QNQT01000001.1"/>
</dbReference>
<comment type="caution">
    <text evidence="1">The sequence shown here is derived from an EMBL/GenBank/DDBJ whole genome shotgun (WGS) entry which is preliminary data.</text>
</comment>
<keyword evidence="2" id="KW-1185">Reference proteome</keyword>
<dbReference type="Proteomes" id="UP000257144">
    <property type="component" value="Unassembled WGS sequence"/>
</dbReference>
<sequence length="164" mass="18452">MDGIIKLTGKVRFPITIDPGVWIFDERRVDLDTFFEQARDTGGELEAYTKSVSKQWDKEFTEGAQLPEEPGKKKFEKQKVLEGTFGMPIGPFLKNAEPEGDATTFSVIADGKEYTFPLSEAYSLVAAFSNKGKPLREDGPIHLYLEDGSNRDNPIRNVTEFIIK</sequence>
<name>A0A3D8GVE2_9BACI</name>